<evidence type="ECO:0000313" key="8">
    <source>
        <dbReference type="EMBL" id="TYZ19716.1"/>
    </source>
</evidence>
<reference evidence="8 9" key="1">
    <citation type="submission" date="2019-08" db="EMBL/GenBank/DDBJ databases">
        <title>Selenomonas sp. mPRGC5 and Selenomonas sp. mPRGC8 isolated from ruminal fluid of dairy goat (Capra hircus).</title>
        <authorList>
            <person name="Poothong S."/>
            <person name="Nuengjamnong C."/>
            <person name="Tanasupawat S."/>
        </authorList>
    </citation>
    <scope>NUCLEOTIDE SEQUENCE [LARGE SCALE GENOMIC DNA]</scope>
    <source>
        <strain evidence="9">mPRGC5</strain>
    </source>
</reference>
<comment type="function">
    <text evidence="4">Flagellin is the subunit protein which polymerizes to form the filaments of bacterial flagella.</text>
</comment>
<feature type="region of interest" description="Disordered" evidence="5">
    <location>
        <begin position="475"/>
        <end position="524"/>
    </location>
</feature>
<evidence type="ECO:0000259" key="6">
    <source>
        <dbReference type="Pfam" id="PF00669"/>
    </source>
</evidence>
<evidence type="ECO:0000256" key="3">
    <source>
        <dbReference type="ARBA" id="ARBA00023143"/>
    </source>
</evidence>
<dbReference type="RefSeq" id="WP_149172384.1">
    <property type="nucleotide sequence ID" value="NZ_VTOY01000020.1"/>
</dbReference>
<dbReference type="OrthoDB" id="9796789at2"/>
<dbReference type="Proteomes" id="UP000323646">
    <property type="component" value="Unassembled WGS sequence"/>
</dbReference>
<feature type="compositionally biased region" description="Acidic residues" evidence="5">
    <location>
        <begin position="495"/>
        <end position="514"/>
    </location>
</feature>
<dbReference type="Gene3D" id="6.10.10.10">
    <property type="entry name" value="Flagellar export chaperone, C-terminal domain"/>
    <property type="match status" value="1"/>
</dbReference>
<dbReference type="InterPro" id="IPR046358">
    <property type="entry name" value="Flagellin_C"/>
</dbReference>
<organism evidence="8 9">
    <name type="scientific">Selenomonas ruminis</name>
    <dbReference type="NCBI Taxonomy" id="2593411"/>
    <lineage>
        <taxon>Bacteria</taxon>
        <taxon>Bacillati</taxon>
        <taxon>Bacillota</taxon>
        <taxon>Negativicutes</taxon>
        <taxon>Selenomonadales</taxon>
        <taxon>Selenomonadaceae</taxon>
        <taxon>Selenomonas</taxon>
    </lineage>
</organism>
<dbReference type="GO" id="GO:0005576">
    <property type="term" value="C:extracellular region"/>
    <property type="evidence" value="ECO:0007669"/>
    <property type="project" value="UniProtKB-SubCell"/>
</dbReference>
<gene>
    <name evidence="8" type="ORF">FZ040_12935</name>
</gene>
<dbReference type="Pfam" id="PF00669">
    <property type="entry name" value="Flagellin_N"/>
    <property type="match status" value="1"/>
</dbReference>
<proteinExistence type="inferred from homology"/>
<feature type="domain" description="Flagellin N-terminal" evidence="6">
    <location>
        <begin position="8"/>
        <end position="140"/>
    </location>
</feature>
<dbReference type="SUPFAM" id="SSF64518">
    <property type="entry name" value="Phase 1 flagellin"/>
    <property type="match status" value="1"/>
</dbReference>
<dbReference type="PRINTS" id="PR00207">
    <property type="entry name" value="FLAGELLIN"/>
</dbReference>
<comment type="subcellular location">
    <subcellularLocation>
        <location evidence="4">Secreted</location>
    </subcellularLocation>
    <subcellularLocation>
        <location evidence="4">Bacterial flagellum</location>
    </subcellularLocation>
</comment>
<keyword evidence="4" id="KW-0964">Secreted</keyword>
<protein>
    <recommendedName>
        <fullName evidence="2 4">Flagellin</fullName>
    </recommendedName>
</protein>
<evidence type="ECO:0000256" key="4">
    <source>
        <dbReference type="RuleBase" id="RU362073"/>
    </source>
</evidence>
<dbReference type="Pfam" id="PF00700">
    <property type="entry name" value="Flagellin_C"/>
    <property type="match status" value="1"/>
</dbReference>
<dbReference type="EMBL" id="VTOY01000020">
    <property type="protein sequence ID" value="TYZ19716.1"/>
    <property type="molecule type" value="Genomic_DNA"/>
</dbReference>
<dbReference type="Gene3D" id="1.20.1330.10">
    <property type="entry name" value="f41 fragment of flagellin, N-terminal domain"/>
    <property type="match status" value="2"/>
</dbReference>
<sequence length="660" mass="73661">MSMVIMNSGAAMHALRESKKNSNKLSKDLKKAANGMKISGAGDGAAEYSISEKMRVMIRSLGQDIENAKKGIDLVKIAETGMQDIIDELRDMKAMAIDSANDHNSEVDRAVLQKEFASRMAGIDNIAATTNYNGKILMDGRYWYKEYDEMLSGSNSGMNQSNKTRNSNLLINTKNLNTVWGMPQLVRSKLFLENTSKEQAKLNPKTPPTENAIENMFPTSPTGKAFLLDYGYLDGYMPNEYDKTKKFPREYKKLEMPNVIQGNFLPPIYQKVENGSIKEYTANNMPQDGQTVYVKNKDNTYTPCVFYGKTYDDASIITMDYSDVSYGEKRYQAELDFSNANINGKALKFPSDLNNQSITIMCKECEQYIGIKLETGRPAGTGIMYKTDEGINGKKIKNSYVYAIGLGTDDCAEADVLENIFKGIKAANDAAGMEYQLNDTLLISKIHSVMLYHDIEKGTYSFLKKDQPMVIYNGGIGALSGGGEEEAQAPNPDPPEPDPPEPDPPEPDPPEPDPPEPNPQYERRSKRFEGNPLIIHYGPKQNQHLRVYINDMHTKAMGLQDVVIDPIEEARKAMGKLDEALDYALNELTRMGAYQTKLQYTIDNNTTAEENITSAESVIRDADMAKSMMNYVKDNILTQTSKAILAQANHNRGLVLNLLQ</sequence>
<evidence type="ECO:0000259" key="7">
    <source>
        <dbReference type="Pfam" id="PF00700"/>
    </source>
</evidence>
<evidence type="ECO:0000256" key="2">
    <source>
        <dbReference type="ARBA" id="ARBA00020110"/>
    </source>
</evidence>
<dbReference type="InterPro" id="IPR042187">
    <property type="entry name" value="Flagellin_C_sub2"/>
</dbReference>
<comment type="similarity">
    <text evidence="1 4">Belongs to the bacterial flagellin family.</text>
</comment>
<dbReference type="PANTHER" id="PTHR42792">
    <property type="entry name" value="FLAGELLIN"/>
    <property type="match status" value="1"/>
</dbReference>
<dbReference type="AlphaFoldDB" id="A0A5D6VVM5"/>
<comment type="caution">
    <text evidence="8">The sequence shown here is derived from an EMBL/GenBank/DDBJ whole genome shotgun (WGS) entry which is preliminary data.</text>
</comment>
<dbReference type="InterPro" id="IPR001492">
    <property type="entry name" value="Flagellin"/>
</dbReference>
<keyword evidence="3 4" id="KW-0975">Bacterial flagellum</keyword>
<accession>A0A5D6VVM5</accession>
<evidence type="ECO:0000256" key="5">
    <source>
        <dbReference type="SAM" id="MobiDB-lite"/>
    </source>
</evidence>
<dbReference type="PANTHER" id="PTHR42792:SF2">
    <property type="entry name" value="FLAGELLIN"/>
    <property type="match status" value="1"/>
</dbReference>
<dbReference type="GO" id="GO:0009288">
    <property type="term" value="C:bacterial-type flagellum"/>
    <property type="evidence" value="ECO:0007669"/>
    <property type="project" value="UniProtKB-SubCell"/>
</dbReference>
<evidence type="ECO:0000313" key="9">
    <source>
        <dbReference type="Proteomes" id="UP000323646"/>
    </source>
</evidence>
<feature type="domain" description="Flagellin C-terminal" evidence="7">
    <location>
        <begin position="575"/>
        <end position="659"/>
    </location>
</feature>
<name>A0A5D6VVM5_9FIRM</name>
<dbReference type="InterPro" id="IPR001029">
    <property type="entry name" value="Flagellin_N"/>
</dbReference>
<evidence type="ECO:0000256" key="1">
    <source>
        <dbReference type="ARBA" id="ARBA00005709"/>
    </source>
</evidence>
<dbReference type="GO" id="GO:0005198">
    <property type="term" value="F:structural molecule activity"/>
    <property type="evidence" value="ECO:0007669"/>
    <property type="project" value="UniProtKB-UniRule"/>
</dbReference>
<keyword evidence="9" id="KW-1185">Reference proteome</keyword>